<evidence type="ECO:0008006" key="4">
    <source>
        <dbReference type="Google" id="ProtNLM"/>
    </source>
</evidence>
<dbReference type="Gene3D" id="3.60.21.10">
    <property type="match status" value="1"/>
</dbReference>
<dbReference type="AlphaFoldDB" id="A0A9P1M7P7"/>
<name>A0A9P1M7P7_9PEZI</name>
<dbReference type="SUPFAM" id="SSF56300">
    <property type="entry name" value="Metallo-dependent phosphatases"/>
    <property type="match status" value="1"/>
</dbReference>
<sequence length="97" mass="10767">MKPVPKPGPAKLGPNSGLDEWLEEAKQCHYLPERIMKELCEMVKEVLMEESNIQPVCTPVTICGDIHGQFYDLLELFRVAGGMPGDSDVEAPSPRPM</sequence>
<dbReference type="PANTHER" id="PTHR45619">
    <property type="entry name" value="SERINE/THREONINE-PROTEIN PHOSPHATASE PP2A-RELATED"/>
    <property type="match status" value="1"/>
</dbReference>
<dbReference type="OrthoDB" id="1930084at2759"/>
<evidence type="ECO:0000313" key="2">
    <source>
        <dbReference type="EMBL" id="CAI4210850.1"/>
    </source>
</evidence>
<organism evidence="2 3">
    <name type="scientific">Parascedosporium putredinis</name>
    <dbReference type="NCBI Taxonomy" id="1442378"/>
    <lineage>
        <taxon>Eukaryota</taxon>
        <taxon>Fungi</taxon>
        <taxon>Dikarya</taxon>
        <taxon>Ascomycota</taxon>
        <taxon>Pezizomycotina</taxon>
        <taxon>Sordariomycetes</taxon>
        <taxon>Hypocreomycetidae</taxon>
        <taxon>Microascales</taxon>
        <taxon>Microascaceae</taxon>
        <taxon>Parascedosporium</taxon>
    </lineage>
</organism>
<dbReference type="Proteomes" id="UP000838763">
    <property type="component" value="Unassembled WGS sequence"/>
</dbReference>
<accession>A0A9P1M7P7</accession>
<protein>
    <recommendedName>
        <fullName evidence="4">Protein-serine/threonine phosphatase</fullName>
    </recommendedName>
</protein>
<comment type="caution">
    <text evidence="2">The sequence shown here is derived from an EMBL/GenBank/DDBJ whole genome shotgun (WGS) entry which is preliminary data.</text>
</comment>
<proteinExistence type="predicted"/>
<dbReference type="GO" id="GO:0004722">
    <property type="term" value="F:protein serine/threonine phosphatase activity"/>
    <property type="evidence" value="ECO:0007669"/>
    <property type="project" value="UniProtKB-EC"/>
</dbReference>
<dbReference type="InterPro" id="IPR029052">
    <property type="entry name" value="Metallo-depent_PP-like"/>
</dbReference>
<dbReference type="InterPro" id="IPR047129">
    <property type="entry name" value="PPA2-like"/>
</dbReference>
<evidence type="ECO:0000313" key="3">
    <source>
        <dbReference type="Proteomes" id="UP000838763"/>
    </source>
</evidence>
<keyword evidence="3" id="KW-1185">Reference proteome</keyword>
<gene>
    <name evidence="2" type="ORF">PPNO1_LOCUS649</name>
</gene>
<evidence type="ECO:0000256" key="1">
    <source>
        <dbReference type="ARBA" id="ARBA00048336"/>
    </source>
</evidence>
<dbReference type="EMBL" id="CALLCH030000001">
    <property type="protein sequence ID" value="CAI4210850.1"/>
    <property type="molecule type" value="Genomic_DNA"/>
</dbReference>
<reference evidence="2" key="1">
    <citation type="submission" date="2022-11" db="EMBL/GenBank/DDBJ databases">
        <authorList>
            <person name="Scott C."/>
            <person name="Bruce N."/>
        </authorList>
    </citation>
    <scope>NUCLEOTIDE SEQUENCE</scope>
</reference>
<comment type="catalytic activity">
    <reaction evidence="1">
        <text>O-phospho-L-threonyl-[protein] + H2O = L-threonyl-[protein] + phosphate</text>
        <dbReference type="Rhea" id="RHEA:47004"/>
        <dbReference type="Rhea" id="RHEA-COMP:11060"/>
        <dbReference type="Rhea" id="RHEA-COMP:11605"/>
        <dbReference type="ChEBI" id="CHEBI:15377"/>
        <dbReference type="ChEBI" id="CHEBI:30013"/>
        <dbReference type="ChEBI" id="CHEBI:43474"/>
        <dbReference type="ChEBI" id="CHEBI:61977"/>
        <dbReference type="EC" id="3.1.3.16"/>
    </reaction>
</comment>